<name>A0A811G5I4_9GAMM</name>
<evidence type="ECO:0000313" key="1">
    <source>
        <dbReference type="EMBL" id="CAB1207535.1"/>
    </source>
</evidence>
<sequence>MSKKDLLNEQAYSLIMQDHQLSSAQAKLGQVDSMANQLNIDLAQMLSETDQLILESTNLLENLENDFLEITLTTNEDVFFVVDEDTNSLHELENPSPSAPKYSPLSMLDTFEFSKDLEWDEYQKSLRAFQKQSNIIISEDPFKDLMSASQKIALQKRIKEEFSIKNAQCDQYDYMIAGTCGFIGGLIDILFVGIPGQSHLGNLTDDATNKAVQLFAKMNGWKGAKAGKDTTASAIGFLETNFKVNYDQRYGADVEHFFKMSTKNHHIKNLAHSPDLCGLFFSLLDQFQNTATFVGIFDVINDEGVKIGESSKLVRINTKTFELQGTDLISKIYCGFINWLGHLFSDVAGSSGAATRGSGIPIPFYSLLQFADFGSFGQHRQSFATLAVKVFEAGYDFRHGMAMAIPVLITELLTRFMWSFKQKIYHSKAWLDCIPNANVPELRRMLLVSHGTLCVMDGMDAALKSAGEPIQFLLRTNLIGWTRFSMLALKEVHATFNEGNLDIDAVDKYLEQEYRNLKQSLY</sequence>
<proteinExistence type="predicted"/>
<dbReference type="Proteomes" id="UP000489961">
    <property type="component" value="Unassembled WGS sequence"/>
</dbReference>
<reference evidence="1 2" key="1">
    <citation type="submission" date="2020-02" db="EMBL/GenBank/DDBJ databases">
        <authorList>
            <person name="Chaudhuri R."/>
        </authorList>
    </citation>
    <scope>NUCLEOTIDE SEQUENCE [LARGE SCALE GENOMIC DNA]</scope>
    <source>
        <strain evidence="1">SFB21</strain>
    </source>
</reference>
<comment type="caution">
    <text evidence="1">The sequence shown here is derived from an EMBL/GenBank/DDBJ whole genome shotgun (WGS) entry which is preliminary data.</text>
</comment>
<dbReference type="AlphaFoldDB" id="A0A811G5I4"/>
<evidence type="ECO:0000313" key="2">
    <source>
        <dbReference type="Proteomes" id="UP000489961"/>
    </source>
</evidence>
<accession>A0A811G5I4</accession>
<gene>
    <name evidence="1" type="ORF">SFB21_0169</name>
</gene>
<organism evidence="1 2">
    <name type="scientific">Acinetobacter bouvetii</name>
    <dbReference type="NCBI Taxonomy" id="202951"/>
    <lineage>
        <taxon>Bacteria</taxon>
        <taxon>Pseudomonadati</taxon>
        <taxon>Pseudomonadota</taxon>
        <taxon>Gammaproteobacteria</taxon>
        <taxon>Moraxellales</taxon>
        <taxon>Moraxellaceae</taxon>
        <taxon>Acinetobacter</taxon>
    </lineage>
</organism>
<protein>
    <submittedName>
        <fullName evidence="1">Uncharacterized protein</fullName>
    </submittedName>
</protein>
<dbReference type="RefSeq" id="WP_174558185.1">
    <property type="nucleotide sequence ID" value="NZ_CADDTS010000004.1"/>
</dbReference>
<dbReference type="EMBL" id="CADDTS010000004">
    <property type="protein sequence ID" value="CAB1207535.1"/>
    <property type="molecule type" value="Genomic_DNA"/>
</dbReference>